<reference evidence="5 6" key="1">
    <citation type="submission" date="2021-06" db="EMBL/GenBank/DDBJ databases">
        <authorList>
            <person name="Palmer J.M."/>
        </authorList>
    </citation>
    <scope>NUCLEOTIDE SEQUENCE [LARGE SCALE GENOMIC DNA]</scope>
    <source>
        <strain evidence="5 6">XC_2019</strain>
        <tissue evidence="5">Muscle</tissue>
    </source>
</reference>
<gene>
    <name evidence="5" type="ORF">XENOCAPTIV_017546</name>
</gene>
<dbReference type="Gene3D" id="3.40.225.10">
    <property type="entry name" value="Class II aldolase/adducin N-terminal domain"/>
    <property type="match status" value="1"/>
</dbReference>
<proteinExistence type="inferred from homology"/>
<comment type="caution">
    <text evidence="5">The sequence shown here is derived from an EMBL/GenBank/DDBJ whole genome shotgun (WGS) entry which is preliminary data.</text>
</comment>
<evidence type="ECO:0000256" key="3">
    <source>
        <dbReference type="SAM" id="MobiDB-lite"/>
    </source>
</evidence>
<evidence type="ECO:0000259" key="4">
    <source>
        <dbReference type="Pfam" id="PF00596"/>
    </source>
</evidence>
<protein>
    <recommendedName>
        <fullName evidence="4">Class II aldolase/adducin N-terminal domain-containing protein</fullName>
    </recommendedName>
</protein>
<feature type="region of interest" description="Disordered" evidence="3">
    <location>
        <begin position="208"/>
        <end position="261"/>
    </location>
</feature>
<dbReference type="Pfam" id="PF00596">
    <property type="entry name" value="Aldolase_II"/>
    <property type="match status" value="1"/>
</dbReference>
<dbReference type="PANTHER" id="PTHR10672:SF4">
    <property type="entry name" value="ALPHA-ADDUCIN"/>
    <property type="match status" value="1"/>
</dbReference>
<evidence type="ECO:0000256" key="2">
    <source>
        <dbReference type="ARBA" id="ARBA00006274"/>
    </source>
</evidence>
<dbReference type="InterPro" id="IPR036409">
    <property type="entry name" value="Aldolase_II/adducin_N_sf"/>
</dbReference>
<comment type="subcellular location">
    <subcellularLocation>
        <location evidence="1">Cell membrane</location>
        <topology evidence="1">Peripheral membrane protein</topology>
        <orientation evidence="1">Cytoplasmic side</orientation>
    </subcellularLocation>
</comment>
<dbReference type="SUPFAM" id="SSF53639">
    <property type="entry name" value="AraD/HMP-PK domain-like"/>
    <property type="match status" value="1"/>
</dbReference>
<dbReference type="Proteomes" id="UP001434883">
    <property type="component" value="Unassembled WGS sequence"/>
</dbReference>
<accession>A0ABV0RCL6</accession>
<dbReference type="InterPro" id="IPR051017">
    <property type="entry name" value="Aldolase-II_Adducin_sf"/>
</dbReference>
<dbReference type="EMBL" id="JAHRIN010042375">
    <property type="protein sequence ID" value="MEQ2205893.1"/>
    <property type="molecule type" value="Genomic_DNA"/>
</dbReference>
<dbReference type="InterPro" id="IPR001303">
    <property type="entry name" value="Aldolase_II/adducin_N"/>
</dbReference>
<comment type="similarity">
    <text evidence="2">Belongs to the aldolase class II family. Adducin subfamily.</text>
</comment>
<sequence length="324" mass="35761">MNGESVAGVVTAPPPTTAPHKERYFDRVDESSPEYQRERNMAPDLRQDFNMMEQRKRVSMILQSPVSAMKCGLLPISPEALSLGEVLILRNHGLVSVGETVEEAFYYIHNLVTACEIQVRTLASAGGPDNLVMLDPANYKSRPRVPESAGDGSSTHPKWQIGEQEFEALMRMLDNLGYRTGYPYRCPALRDKGKKYSDAELASSAHGGYSYGEDSDSGARSPLKHSFQRGQRDKTRWLNVGGRPDEPYEDGPDGTSPKSKPKVWTNITHDHVKPLLQSLSSGVCVPSCITNCLVCAYLIVHSIEFTEMGSCSTSWGAGDTKMEK</sequence>
<dbReference type="PANTHER" id="PTHR10672">
    <property type="entry name" value="ADDUCIN"/>
    <property type="match status" value="1"/>
</dbReference>
<evidence type="ECO:0000313" key="6">
    <source>
        <dbReference type="Proteomes" id="UP001434883"/>
    </source>
</evidence>
<name>A0ABV0RCL6_9TELE</name>
<feature type="domain" description="Class II aldolase/adducin N-terminal" evidence="4">
    <location>
        <begin position="85"/>
        <end position="119"/>
    </location>
</feature>
<evidence type="ECO:0000256" key="1">
    <source>
        <dbReference type="ARBA" id="ARBA00004413"/>
    </source>
</evidence>
<evidence type="ECO:0000313" key="5">
    <source>
        <dbReference type="EMBL" id="MEQ2205893.1"/>
    </source>
</evidence>
<feature type="compositionally biased region" description="Low complexity" evidence="3">
    <location>
        <begin position="1"/>
        <end position="11"/>
    </location>
</feature>
<organism evidence="5 6">
    <name type="scientific">Xenoophorus captivus</name>
    <dbReference type="NCBI Taxonomy" id="1517983"/>
    <lineage>
        <taxon>Eukaryota</taxon>
        <taxon>Metazoa</taxon>
        <taxon>Chordata</taxon>
        <taxon>Craniata</taxon>
        <taxon>Vertebrata</taxon>
        <taxon>Euteleostomi</taxon>
        <taxon>Actinopterygii</taxon>
        <taxon>Neopterygii</taxon>
        <taxon>Teleostei</taxon>
        <taxon>Neoteleostei</taxon>
        <taxon>Acanthomorphata</taxon>
        <taxon>Ovalentaria</taxon>
        <taxon>Atherinomorphae</taxon>
        <taxon>Cyprinodontiformes</taxon>
        <taxon>Goodeidae</taxon>
        <taxon>Xenoophorus</taxon>
    </lineage>
</organism>
<keyword evidence="6" id="KW-1185">Reference proteome</keyword>
<feature type="region of interest" description="Disordered" evidence="3">
    <location>
        <begin position="1"/>
        <end position="24"/>
    </location>
</feature>